<feature type="non-terminal residue" evidence="2">
    <location>
        <position position="1"/>
    </location>
</feature>
<dbReference type="EMBL" id="HACM01012661">
    <property type="protein sequence ID" value="CRZ13103.1"/>
    <property type="molecule type" value="Transcribed_RNA"/>
</dbReference>
<protein>
    <submittedName>
        <fullName evidence="2">Uncharacterized protein</fullName>
    </submittedName>
</protein>
<feature type="chain" id="PRO_5005224070" evidence="1">
    <location>
        <begin position="20"/>
        <end position="132"/>
    </location>
</feature>
<name>A0A0H5RGF5_9EUKA</name>
<feature type="non-terminal residue" evidence="2">
    <location>
        <position position="132"/>
    </location>
</feature>
<reference evidence="2" key="1">
    <citation type="submission" date="2015-04" db="EMBL/GenBank/DDBJ databases">
        <title>The genome sequence of the plant pathogenic Rhizarian Plasmodiophora brassicae reveals insights in its biotrophic life cycle and the origin of chitin synthesis.</title>
        <authorList>
            <person name="Schwelm A."/>
            <person name="Fogelqvist J."/>
            <person name="Knaust A."/>
            <person name="Julke S."/>
            <person name="Lilja T."/>
            <person name="Dhandapani V."/>
            <person name="Bonilla-Rosso G."/>
            <person name="Karlsson M."/>
            <person name="Shevchenko A."/>
            <person name="Choi S.R."/>
            <person name="Kim H.G."/>
            <person name="Park J.Y."/>
            <person name="Lim Y.P."/>
            <person name="Ludwig-Muller J."/>
            <person name="Dixelius C."/>
        </authorList>
    </citation>
    <scope>NUCLEOTIDE SEQUENCE</scope>
    <source>
        <tissue evidence="2">Potato root galls</tissue>
    </source>
</reference>
<evidence type="ECO:0000313" key="2">
    <source>
        <dbReference type="EMBL" id="CRZ13103.1"/>
    </source>
</evidence>
<keyword evidence="1" id="KW-0732">Signal</keyword>
<feature type="signal peptide" evidence="1">
    <location>
        <begin position="1"/>
        <end position="19"/>
    </location>
</feature>
<accession>A0A0H5RGF5</accession>
<dbReference type="AlphaFoldDB" id="A0A0H5RGF5"/>
<sequence>IFAKVNVLNLNCLWAICTGFELPNIERAGTLPINTSTNHDIMGSHNTAILVVIRASFTFVFCERSLCSIPSTHGQNVVKVPKQSGHAIRFSSYAAPVDHVNAHQKILNRIVAVALSQTDNGDCVSTSSVGDT</sequence>
<organism evidence="2">
    <name type="scientific">Spongospora subterranea</name>
    <dbReference type="NCBI Taxonomy" id="70186"/>
    <lineage>
        <taxon>Eukaryota</taxon>
        <taxon>Sar</taxon>
        <taxon>Rhizaria</taxon>
        <taxon>Endomyxa</taxon>
        <taxon>Phytomyxea</taxon>
        <taxon>Plasmodiophorida</taxon>
        <taxon>Plasmodiophoridae</taxon>
        <taxon>Spongospora</taxon>
    </lineage>
</organism>
<proteinExistence type="predicted"/>
<evidence type="ECO:0000256" key="1">
    <source>
        <dbReference type="SAM" id="SignalP"/>
    </source>
</evidence>